<feature type="transmembrane region" description="Helical" evidence="9">
    <location>
        <begin position="89"/>
        <end position="106"/>
    </location>
</feature>
<evidence type="ECO:0000256" key="8">
    <source>
        <dbReference type="PIRNR" id="PIRNR038981"/>
    </source>
</evidence>
<evidence type="ECO:0000256" key="4">
    <source>
        <dbReference type="ARBA" id="ARBA00022692"/>
    </source>
</evidence>
<dbReference type="EMBL" id="JALNTZ010000004">
    <property type="protein sequence ID" value="KAJ3654539.1"/>
    <property type="molecule type" value="Genomic_DNA"/>
</dbReference>
<organism evidence="10 11">
    <name type="scientific">Zophobas morio</name>
    <dbReference type="NCBI Taxonomy" id="2755281"/>
    <lineage>
        <taxon>Eukaryota</taxon>
        <taxon>Metazoa</taxon>
        <taxon>Ecdysozoa</taxon>
        <taxon>Arthropoda</taxon>
        <taxon>Hexapoda</taxon>
        <taxon>Insecta</taxon>
        <taxon>Pterygota</taxon>
        <taxon>Neoptera</taxon>
        <taxon>Endopterygota</taxon>
        <taxon>Coleoptera</taxon>
        <taxon>Polyphaga</taxon>
        <taxon>Cucujiformia</taxon>
        <taxon>Tenebrionidae</taxon>
        <taxon>Zophobas</taxon>
    </lineage>
</organism>
<evidence type="ECO:0000256" key="5">
    <source>
        <dbReference type="ARBA" id="ARBA00022989"/>
    </source>
</evidence>
<evidence type="ECO:0000313" key="11">
    <source>
        <dbReference type="Proteomes" id="UP001168821"/>
    </source>
</evidence>
<comment type="subcellular location">
    <subcellularLocation>
        <location evidence="1">Cell membrane</location>
        <topology evidence="1">Multi-pass membrane protein</topology>
    </subcellularLocation>
</comment>
<evidence type="ECO:0000256" key="9">
    <source>
        <dbReference type="SAM" id="Phobius"/>
    </source>
</evidence>
<comment type="caution">
    <text evidence="10">The sequence shown here is derived from an EMBL/GenBank/DDBJ whole genome shotgun (WGS) entry which is preliminary data.</text>
</comment>
<name>A0AA38IJD0_9CUCU</name>
<evidence type="ECO:0000256" key="6">
    <source>
        <dbReference type="ARBA" id="ARBA00023136"/>
    </source>
</evidence>
<dbReference type="PANTHER" id="PTHR21421">
    <property type="entry name" value="GUSTATORY RECEPTOR"/>
    <property type="match status" value="1"/>
</dbReference>
<protein>
    <recommendedName>
        <fullName evidence="8">Gustatory receptor</fullName>
    </recommendedName>
</protein>
<feature type="transmembrane region" description="Helical" evidence="9">
    <location>
        <begin position="270"/>
        <end position="291"/>
    </location>
</feature>
<sequence>MTHKHKLVDQNSLSRVHSSMKFSLTLLQICGFFPVSGICKSSCTTLKFSWLSFRTFYSVFWFICMSLVASVETYKVFFVDQSEGQTTYTVFYISGVLCHIFFLKLAQEWPELMEEWHNIEVVMGTAGETTNLRKKLNILSGTFTFIATVEHILVKWHLLYEIAQKCGSTDNMTKQALVYMNYYTFSYITKYSLWKGLFFEMITIRSTFSWTFIDVFIMLLTTAFALRVKQFTSKVGILTKSKTTDIKEWKRLRQEHYQLYQLCYLLNNRLTYIIFLSYGTNLYFILIQLFGSMKHLTSSLRKIYYCMSFFLLIVRLLGVTLYGARVSNESKKILPLLFSVPASSYNKEVECLIDQVIKNEIIISVKNFFKITKGLLFKFTGVLVTYELVLIQFNTYSLYTDEILGDDKCQLFTNST</sequence>
<dbReference type="Proteomes" id="UP001168821">
    <property type="component" value="Unassembled WGS sequence"/>
</dbReference>
<dbReference type="GO" id="GO:0005886">
    <property type="term" value="C:plasma membrane"/>
    <property type="evidence" value="ECO:0007669"/>
    <property type="project" value="UniProtKB-SubCell"/>
</dbReference>
<proteinExistence type="inferred from homology"/>
<dbReference type="PIRSF" id="PIRSF038981">
    <property type="entry name" value="GRP"/>
    <property type="match status" value="1"/>
</dbReference>
<gene>
    <name evidence="10" type="ORF">Zmor_013718</name>
</gene>
<evidence type="ECO:0000256" key="3">
    <source>
        <dbReference type="ARBA" id="ARBA00022475"/>
    </source>
</evidence>
<feature type="transmembrane region" description="Helical" evidence="9">
    <location>
        <begin position="303"/>
        <end position="324"/>
    </location>
</feature>
<reference evidence="10" key="1">
    <citation type="journal article" date="2023" name="G3 (Bethesda)">
        <title>Whole genome assemblies of Zophobas morio and Tenebrio molitor.</title>
        <authorList>
            <person name="Kaur S."/>
            <person name="Stinson S.A."/>
            <person name="diCenzo G.C."/>
        </authorList>
    </citation>
    <scope>NUCLEOTIDE SEQUENCE</scope>
    <source>
        <strain evidence="10">QUZm001</strain>
    </source>
</reference>
<keyword evidence="3" id="KW-1003">Cell membrane</keyword>
<evidence type="ECO:0000256" key="1">
    <source>
        <dbReference type="ARBA" id="ARBA00004651"/>
    </source>
</evidence>
<dbReference type="InterPro" id="IPR009318">
    <property type="entry name" value="Gustatory_rcpt"/>
</dbReference>
<dbReference type="AlphaFoldDB" id="A0AA38IJD0"/>
<dbReference type="GO" id="GO:0007165">
    <property type="term" value="P:signal transduction"/>
    <property type="evidence" value="ECO:0007669"/>
    <property type="project" value="UniProtKB-KW"/>
</dbReference>
<evidence type="ECO:0000256" key="7">
    <source>
        <dbReference type="ARBA" id="ARBA00023170"/>
    </source>
</evidence>
<comment type="function">
    <text evidence="8">Plays a role in the sugar gustatory response.</text>
</comment>
<dbReference type="PANTHER" id="PTHR21421:SF29">
    <property type="entry name" value="GUSTATORY RECEPTOR 5A FOR TREHALOSE-RELATED"/>
    <property type="match status" value="1"/>
</dbReference>
<keyword evidence="7 8" id="KW-0675">Receptor</keyword>
<dbReference type="Pfam" id="PF06151">
    <property type="entry name" value="Trehalose_recp"/>
    <property type="match status" value="1"/>
</dbReference>
<evidence type="ECO:0000313" key="10">
    <source>
        <dbReference type="EMBL" id="KAJ3654539.1"/>
    </source>
</evidence>
<feature type="transmembrane region" description="Helical" evidence="9">
    <location>
        <begin position="207"/>
        <end position="226"/>
    </location>
</feature>
<comment type="similarity">
    <text evidence="2">Belongs to the insect chemoreceptor superfamily. Gustatory receptor (GR) family. Gr5a subfamily.</text>
</comment>
<keyword evidence="11" id="KW-1185">Reference proteome</keyword>
<keyword evidence="6 9" id="KW-0472">Membrane</keyword>
<evidence type="ECO:0000256" key="2">
    <source>
        <dbReference type="ARBA" id="ARBA00005327"/>
    </source>
</evidence>
<accession>A0AA38IJD0</accession>
<keyword evidence="5 9" id="KW-1133">Transmembrane helix</keyword>
<keyword evidence="4 9" id="KW-0812">Transmembrane</keyword>
<feature type="transmembrane region" description="Helical" evidence="9">
    <location>
        <begin position="51"/>
        <end position="69"/>
    </location>
</feature>
<dbReference type="GO" id="GO:0050916">
    <property type="term" value="P:sensory perception of sweet taste"/>
    <property type="evidence" value="ECO:0007669"/>
    <property type="project" value="UniProtKB-ARBA"/>
</dbReference>
<dbReference type="GO" id="GO:0008527">
    <property type="term" value="F:taste receptor activity"/>
    <property type="evidence" value="ECO:0007669"/>
    <property type="project" value="InterPro"/>
</dbReference>
<keyword evidence="8" id="KW-0807">Transducer</keyword>